<name>A0A0D2KBC3_9EURO</name>
<reference evidence="1 2" key="1">
    <citation type="submission" date="2015-01" db="EMBL/GenBank/DDBJ databases">
        <title>The Genome Sequence of Fonsecaea multimorphosa CBS 102226.</title>
        <authorList>
            <consortium name="The Broad Institute Genomics Platform"/>
            <person name="Cuomo C."/>
            <person name="de Hoog S."/>
            <person name="Gorbushina A."/>
            <person name="Stielow B."/>
            <person name="Teixiera M."/>
            <person name="Abouelleil A."/>
            <person name="Chapman S.B."/>
            <person name="Priest M."/>
            <person name="Young S.K."/>
            <person name="Wortman J."/>
            <person name="Nusbaum C."/>
            <person name="Birren B."/>
        </authorList>
    </citation>
    <scope>NUCLEOTIDE SEQUENCE [LARGE SCALE GENOMIC DNA]</scope>
    <source>
        <strain evidence="1 2">CBS 102226</strain>
    </source>
</reference>
<protein>
    <submittedName>
        <fullName evidence="1">Uncharacterized protein</fullName>
    </submittedName>
</protein>
<evidence type="ECO:0000313" key="2">
    <source>
        <dbReference type="Proteomes" id="UP000053411"/>
    </source>
</evidence>
<dbReference type="Proteomes" id="UP000053411">
    <property type="component" value="Unassembled WGS sequence"/>
</dbReference>
<dbReference type="VEuPathDB" id="FungiDB:Z520_00029"/>
<keyword evidence="2" id="KW-1185">Reference proteome</keyword>
<dbReference type="GeneID" id="27705775"/>
<accession>A0A0D2KBC3</accession>
<dbReference type="AlphaFoldDB" id="A0A0D2KBC3"/>
<evidence type="ECO:0000313" key="1">
    <source>
        <dbReference type="EMBL" id="KIY03338.1"/>
    </source>
</evidence>
<dbReference type="RefSeq" id="XP_016637460.1">
    <property type="nucleotide sequence ID" value="XM_016770550.1"/>
</dbReference>
<sequence>MSGGPNSGGISIDMWSAESGTFRVKTRNIQTDSSNTINAGGSTYWSYDDLINVGFKEGDSCWVSVDIDGGETNHESGNNFTLAQNWPILTYGLRGGLWNPSWDGPQ</sequence>
<dbReference type="EMBL" id="KN848062">
    <property type="protein sequence ID" value="KIY03338.1"/>
    <property type="molecule type" value="Genomic_DNA"/>
</dbReference>
<proteinExistence type="predicted"/>
<dbReference type="OrthoDB" id="5413656at2759"/>
<gene>
    <name evidence="1" type="ORF">Z520_00029</name>
</gene>
<organism evidence="1 2">
    <name type="scientific">Fonsecaea multimorphosa CBS 102226</name>
    <dbReference type="NCBI Taxonomy" id="1442371"/>
    <lineage>
        <taxon>Eukaryota</taxon>
        <taxon>Fungi</taxon>
        <taxon>Dikarya</taxon>
        <taxon>Ascomycota</taxon>
        <taxon>Pezizomycotina</taxon>
        <taxon>Eurotiomycetes</taxon>
        <taxon>Chaetothyriomycetidae</taxon>
        <taxon>Chaetothyriales</taxon>
        <taxon>Herpotrichiellaceae</taxon>
        <taxon>Fonsecaea</taxon>
    </lineage>
</organism>